<proteinExistence type="predicted"/>
<dbReference type="EMBL" id="CM007657">
    <property type="protein sequence ID" value="ONH94148.1"/>
    <property type="molecule type" value="Genomic_DNA"/>
</dbReference>
<name>A0A251N478_PRUPE</name>
<evidence type="ECO:0000313" key="1">
    <source>
        <dbReference type="EMBL" id="ONH94148.1"/>
    </source>
</evidence>
<organism evidence="1 2">
    <name type="scientific">Prunus persica</name>
    <name type="common">Peach</name>
    <name type="synonym">Amygdalus persica</name>
    <dbReference type="NCBI Taxonomy" id="3760"/>
    <lineage>
        <taxon>Eukaryota</taxon>
        <taxon>Viridiplantae</taxon>
        <taxon>Streptophyta</taxon>
        <taxon>Embryophyta</taxon>
        <taxon>Tracheophyta</taxon>
        <taxon>Spermatophyta</taxon>
        <taxon>Magnoliopsida</taxon>
        <taxon>eudicotyledons</taxon>
        <taxon>Gunneridae</taxon>
        <taxon>Pentapetalae</taxon>
        <taxon>rosids</taxon>
        <taxon>fabids</taxon>
        <taxon>Rosales</taxon>
        <taxon>Rosaceae</taxon>
        <taxon>Amygdaloideae</taxon>
        <taxon>Amygdaleae</taxon>
        <taxon>Prunus</taxon>
    </lineage>
</organism>
<evidence type="ECO:0000313" key="2">
    <source>
        <dbReference type="Proteomes" id="UP000006882"/>
    </source>
</evidence>
<dbReference type="Gramene" id="ONH94148">
    <property type="protein sequence ID" value="ONH94148"/>
    <property type="gene ID" value="PRUPE_7G000800"/>
</dbReference>
<protein>
    <submittedName>
        <fullName evidence="1">Uncharacterized protein</fullName>
    </submittedName>
</protein>
<accession>A0A251N478</accession>
<gene>
    <name evidence="1" type="ORF">PRUPE_7G000800</name>
</gene>
<sequence length="35" mass="4226">MILAFCCNFCKFRSRSSMAEFNKLFDWGRFTYVCC</sequence>
<dbReference type="Proteomes" id="UP000006882">
    <property type="component" value="Chromosome G7"/>
</dbReference>
<reference evidence="1 2" key="1">
    <citation type="journal article" date="2013" name="Nat. Genet.">
        <title>The high-quality draft genome of peach (Prunus persica) identifies unique patterns of genetic diversity, domestication and genome evolution.</title>
        <authorList>
            <consortium name="International Peach Genome Initiative"/>
            <person name="Verde I."/>
            <person name="Abbott A.G."/>
            <person name="Scalabrin S."/>
            <person name="Jung S."/>
            <person name="Shu S."/>
            <person name="Marroni F."/>
            <person name="Zhebentyayeva T."/>
            <person name="Dettori M.T."/>
            <person name="Grimwood J."/>
            <person name="Cattonaro F."/>
            <person name="Zuccolo A."/>
            <person name="Rossini L."/>
            <person name="Jenkins J."/>
            <person name="Vendramin E."/>
            <person name="Meisel L.A."/>
            <person name="Decroocq V."/>
            <person name="Sosinski B."/>
            <person name="Prochnik S."/>
            <person name="Mitros T."/>
            <person name="Policriti A."/>
            <person name="Cipriani G."/>
            <person name="Dondini L."/>
            <person name="Ficklin S."/>
            <person name="Goodstein D.M."/>
            <person name="Xuan P."/>
            <person name="Del Fabbro C."/>
            <person name="Aramini V."/>
            <person name="Copetti D."/>
            <person name="Gonzalez S."/>
            <person name="Horner D.S."/>
            <person name="Falchi R."/>
            <person name="Lucas S."/>
            <person name="Mica E."/>
            <person name="Maldonado J."/>
            <person name="Lazzari B."/>
            <person name="Bielenberg D."/>
            <person name="Pirona R."/>
            <person name="Miculan M."/>
            <person name="Barakat A."/>
            <person name="Testolin R."/>
            <person name="Stella A."/>
            <person name="Tartarini S."/>
            <person name="Tonutti P."/>
            <person name="Arus P."/>
            <person name="Orellana A."/>
            <person name="Wells C."/>
            <person name="Main D."/>
            <person name="Vizzotto G."/>
            <person name="Silva H."/>
            <person name="Salamini F."/>
            <person name="Schmutz J."/>
            <person name="Morgante M."/>
            <person name="Rokhsar D.S."/>
        </authorList>
    </citation>
    <scope>NUCLEOTIDE SEQUENCE [LARGE SCALE GENOMIC DNA]</scope>
    <source>
        <strain evidence="2">cv. Nemared</strain>
    </source>
</reference>
<dbReference type="AlphaFoldDB" id="A0A251N478"/>
<keyword evidence="2" id="KW-1185">Reference proteome</keyword>